<sequence>MPAKKSHSKERTSGVVERTQALISGDPGQSLRKISIDCCKRASNALNCRGKKSSIQIVYKESRRYLHAALASEPSIQPASQTHKTHILQPHSRAQLCRTAKVFVGDRMTEGVKRNVTEMRPHAAALKGGT</sequence>
<dbReference type="Proteomes" id="UP000007755">
    <property type="component" value="Unassembled WGS sequence"/>
</dbReference>
<proteinExistence type="predicted"/>
<feature type="region of interest" description="Disordered" evidence="1">
    <location>
        <begin position="1"/>
        <end position="28"/>
    </location>
</feature>
<accession>F4X655</accession>
<evidence type="ECO:0000256" key="1">
    <source>
        <dbReference type="SAM" id="MobiDB-lite"/>
    </source>
</evidence>
<evidence type="ECO:0000313" key="2">
    <source>
        <dbReference type="EMBL" id="EGI58067.1"/>
    </source>
</evidence>
<organism evidence="3">
    <name type="scientific">Acromyrmex echinatior</name>
    <name type="common">Panamanian leafcutter ant</name>
    <name type="synonym">Acromyrmex octospinosus echinatior</name>
    <dbReference type="NCBI Taxonomy" id="103372"/>
    <lineage>
        <taxon>Eukaryota</taxon>
        <taxon>Metazoa</taxon>
        <taxon>Ecdysozoa</taxon>
        <taxon>Arthropoda</taxon>
        <taxon>Hexapoda</taxon>
        <taxon>Insecta</taxon>
        <taxon>Pterygota</taxon>
        <taxon>Neoptera</taxon>
        <taxon>Endopterygota</taxon>
        <taxon>Hymenoptera</taxon>
        <taxon>Apocrita</taxon>
        <taxon>Aculeata</taxon>
        <taxon>Formicoidea</taxon>
        <taxon>Formicidae</taxon>
        <taxon>Myrmicinae</taxon>
        <taxon>Acromyrmex</taxon>
    </lineage>
</organism>
<dbReference type="AlphaFoldDB" id="F4X655"/>
<name>F4X655_ACREC</name>
<dbReference type="InParanoid" id="F4X655"/>
<protein>
    <submittedName>
        <fullName evidence="2">Uncharacterized protein</fullName>
    </submittedName>
</protein>
<reference evidence="2" key="1">
    <citation type="submission" date="2011-02" db="EMBL/GenBank/DDBJ databases">
        <title>The genome of the leaf-cutting ant Acromyrmex echinatior suggests key adaptations to social evolution and fungus farming.</title>
        <authorList>
            <person name="Nygaard S."/>
            <person name="Zhang G."/>
        </authorList>
    </citation>
    <scope>NUCLEOTIDE SEQUENCE</scope>
</reference>
<dbReference type="EMBL" id="GL888775">
    <property type="protein sequence ID" value="EGI58067.1"/>
    <property type="molecule type" value="Genomic_DNA"/>
</dbReference>
<evidence type="ECO:0000313" key="3">
    <source>
        <dbReference type="Proteomes" id="UP000007755"/>
    </source>
</evidence>
<keyword evidence="3" id="KW-1185">Reference proteome</keyword>
<gene>
    <name evidence="2" type="ORF">G5I_13858</name>
</gene>